<dbReference type="Pfam" id="PF00015">
    <property type="entry name" value="MCPsignal"/>
    <property type="match status" value="1"/>
</dbReference>
<dbReference type="GO" id="GO:0007165">
    <property type="term" value="P:signal transduction"/>
    <property type="evidence" value="ECO:0007669"/>
    <property type="project" value="UniProtKB-KW"/>
</dbReference>
<keyword evidence="5" id="KW-1185">Reference proteome</keyword>
<evidence type="ECO:0000256" key="1">
    <source>
        <dbReference type="ARBA" id="ARBA00023224"/>
    </source>
</evidence>
<protein>
    <submittedName>
        <fullName evidence="4">Chemotaxis protein</fullName>
    </submittedName>
</protein>
<name>A0A949U5E9_9CLOT</name>
<dbReference type="EMBL" id="JAEEGC010000209">
    <property type="protein sequence ID" value="MBV7276808.1"/>
    <property type="molecule type" value="Genomic_DNA"/>
</dbReference>
<dbReference type="AlphaFoldDB" id="A0A949U5E9"/>
<dbReference type="PROSITE" id="PS50111">
    <property type="entry name" value="CHEMOTAXIS_TRANSDUC_2"/>
    <property type="match status" value="1"/>
</dbReference>
<dbReference type="PANTHER" id="PTHR32089:SF112">
    <property type="entry name" value="LYSOZYME-LIKE PROTEIN-RELATED"/>
    <property type="match status" value="1"/>
</dbReference>
<organism evidence="4 5">
    <name type="scientific">Clostridium thailandense</name>
    <dbReference type="NCBI Taxonomy" id="2794346"/>
    <lineage>
        <taxon>Bacteria</taxon>
        <taxon>Bacillati</taxon>
        <taxon>Bacillota</taxon>
        <taxon>Clostridia</taxon>
        <taxon>Eubacteriales</taxon>
        <taxon>Clostridiaceae</taxon>
        <taxon>Clostridium</taxon>
    </lineage>
</organism>
<evidence type="ECO:0000313" key="4">
    <source>
        <dbReference type="EMBL" id="MBV7276808.1"/>
    </source>
</evidence>
<comment type="caution">
    <text evidence="4">The sequence shown here is derived from an EMBL/GenBank/DDBJ whole genome shotgun (WGS) entry which is preliminary data.</text>
</comment>
<evidence type="ECO:0000256" key="2">
    <source>
        <dbReference type="PROSITE-ProRule" id="PRU00284"/>
    </source>
</evidence>
<reference evidence="4" key="1">
    <citation type="submission" date="2020-12" db="EMBL/GenBank/DDBJ databases">
        <title>Clostridium thailandense sp. nov., a novel acetogenic bacterium isolated from peat land soil in Thailand.</title>
        <authorList>
            <person name="Chaikitkaew S."/>
            <person name="Birkeland N.K."/>
        </authorList>
    </citation>
    <scope>NUCLEOTIDE SEQUENCE</scope>
    <source>
        <strain evidence="4">PL3</strain>
    </source>
</reference>
<dbReference type="SMART" id="SM00283">
    <property type="entry name" value="MA"/>
    <property type="match status" value="1"/>
</dbReference>
<keyword evidence="1 2" id="KW-0807">Transducer</keyword>
<evidence type="ECO:0000259" key="3">
    <source>
        <dbReference type="PROSITE" id="PS50111"/>
    </source>
</evidence>
<dbReference type="Proteomes" id="UP000694308">
    <property type="component" value="Unassembled WGS sequence"/>
</dbReference>
<dbReference type="RefSeq" id="WP_218323887.1">
    <property type="nucleotide sequence ID" value="NZ_JAEEGC010000209.1"/>
</dbReference>
<gene>
    <name evidence="4" type="ORF">I6U48_28450</name>
</gene>
<dbReference type="GO" id="GO:0016020">
    <property type="term" value="C:membrane"/>
    <property type="evidence" value="ECO:0007669"/>
    <property type="project" value="InterPro"/>
</dbReference>
<feature type="domain" description="Methyl-accepting transducer" evidence="3">
    <location>
        <begin position="102"/>
        <end position="279"/>
    </location>
</feature>
<accession>A0A949U5E9</accession>
<dbReference type="PANTHER" id="PTHR32089">
    <property type="entry name" value="METHYL-ACCEPTING CHEMOTAXIS PROTEIN MCPB"/>
    <property type="match status" value="1"/>
</dbReference>
<dbReference type="InterPro" id="IPR004089">
    <property type="entry name" value="MCPsignal_dom"/>
</dbReference>
<sequence>MEELKISNLDKWKYVLPFIQKLIPTDISIGLTNRKEYLLYLAGKRYDLKIKNGDPVKPESAINKAMIEDRQIDMCMDKTLYGQTYIASAIPIYDYNNDIIGAVAISTSTEIQDQVMQMSSELSNSIRIIASTTEEISVQTQEVSMACKKLEQLSQDSMERVLKTNNILEMIRSISTKSNMLGINAAIEAARVGEQGRGFAVVAGEIRKLAENSHRSIERITEIVKGIQVESEYNQNEISNIGKMTSQIAEAVTNIAKTLQMTETMASKLDYIAEGLKNN</sequence>
<evidence type="ECO:0000313" key="5">
    <source>
        <dbReference type="Proteomes" id="UP000694308"/>
    </source>
</evidence>
<proteinExistence type="predicted"/>